<accession>A0AA46YPB4</accession>
<dbReference type="KEGG" id="sgrg:L0C25_10325"/>
<dbReference type="Gene3D" id="3.30.70.2650">
    <property type="match status" value="1"/>
</dbReference>
<dbReference type="PANTHER" id="PTHR30319:SF1">
    <property type="entry name" value="TRANSCRIPTIONAL REPRESSOR PAAX"/>
    <property type="match status" value="1"/>
</dbReference>
<evidence type="ECO:0000259" key="2">
    <source>
        <dbReference type="Pfam" id="PF08223"/>
    </source>
</evidence>
<dbReference type="InterPro" id="IPR048846">
    <property type="entry name" value="PaaX-like_central"/>
</dbReference>
<dbReference type="Gene3D" id="1.20.58.1460">
    <property type="match status" value="1"/>
</dbReference>
<evidence type="ECO:0000259" key="3">
    <source>
        <dbReference type="Pfam" id="PF20803"/>
    </source>
</evidence>
<dbReference type="InterPro" id="IPR012906">
    <property type="entry name" value="PaaX-like_N"/>
</dbReference>
<reference evidence="4" key="1">
    <citation type="submission" date="2022-01" db="EMBL/GenBank/DDBJ databases">
        <title>Nocardioidaceae gen. sp. A5X3R13.</title>
        <authorList>
            <person name="Lopez Marin M.A."/>
            <person name="Uhlik O."/>
        </authorList>
    </citation>
    <scope>NUCLEOTIDE SEQUENCE</scope>
    <source>
        <strain evidence="4">A5X3R13</strain>
    </source>
</reference>
<dbReference type="AlphaFoldDB" id="A0AA46YPB4"/>
<dbReference type="Gene3D" id="1.10.10.10">
    <property type="entry name" value="Winged helix-like DNA-binding domain superfamily/Winged helix DNA-binding domain"/>
    <property type="match status" value="1"/>
</dbReference>
<dbReference type="InterPro" id="IPR036388">
    <property type="entry name" value="WH-like_DNA-bd_sf"/>
</dbReference>
<feature type="domain" description="Transcriptional repressor PaaX-like C-terminal" evidence="2">
    <location>
        <begin position="201"/>
        <end position="240"/>
    </location>
</feature>
<proteinExistence type="predicted"/>
<name>A0AA46YPB4_9ACTN</name>
<sequence>MPMTGVEHDPTTLPARSVVLSLLLGSHPDPMSPGALIRAGAYFGISASTVRAALSRAVSAGDLRRADGGYALGPRLVERQRRQGEGIDDAETRWDGSWEMAVIVVTGRPGGDRASLREALSAHRLAELREGVWTRPANLRRSVEYAADPVLTTFRAVPDEDPAELAAGLWDLAGWSTRGCALRDLLTTTTEPAARLAVAAHVVRHLTADPLLPGPLLPREWPAADLRRVYAAYQAELRALTRDQ</sequence>
<gene>
    <name evidence="4" type="ORF">L0C25_10325</name>
</gene>
<evidence type="ECO:0000313" key="4">
    <source>
        <dbReference type="EMBL" id="UYM07438.1"/>
    </source>
</evidence>
<dbReference type="RefSeq" id="WP_271636413.1">
    <property type="nucleotide sequence ID" value="NZ_CP094970.1"/>
</dbReference>
<dbReference type="Pfam" id="PF20803">
    <property type="entry name" value="PaaX_M"/>
    <property type="match status" value="1"/>
</dbReference>
<evidence type="ECO:0000259" key="1">
    <source>
        <dbReference type="Pfam" id="PF07848"/>
    </source>
</evidence>
<dbReference type="Proteomes" id="UP001164390">
    <property type="component" value="Chromosome"/>
</dbReference>
<dbReference type="InterPro" id="IPR013225">
    <property type="entry name" value="PaaX_C"/>
</dbReference>
<dbReference type="EMBL" id="CP094970">
    <property type="protein sequence ID" value="UYM07438.1"/>
    <property type="molecule type" value="Genomic_DNA"/>
</dbReference>
<evidence type="ECO:0000313" key="5">
    <source>
        <dbReference type="Proteomes" id="UP001164390"/>
    </source>
</evidence>
<organism evidence="4 5">
    <name type="scientific">Solicola gregarius</name>
    <dbReference type="NCBI Taxonomy" id="2908642"/>
    <lineage>
        <taxon>Bacteria</taxon>
        <taxon>Bacillati</taxon>
        <taxon>Actinomycetota</taxon>
        <taxon>Actinomycetes</taxon>
        <taxon>Propionibacteriales</taxon>
        <taxon>Nocardioidaceae</taxon>
        <taxon>Solicola</taxon>
    </lineage>
</organism>
<dbReference type="Pfam" id="PF07848">
    <property type="entry name" value="PaaX"/>
    <property type="match status" value="1"/>
</dbReference>
<dbReference type="PANTHER" id="PTHR30319">
    <property type="entry name" value="PHENYLACETIC ACID REGULATOR-RELATED TRANSCRIPTIONAL REPRESSOR"/>
    <property type="match status" value="1"/>
</dbReference>
<dbReference type="GO" id="GO:0006351">
    <property type="term" value="P:DNA-templated transcription"/>
    <property type="evidence" value="ECO:0007669"/>
    <property type="project" value="TreeGrafter"/>
</dbReference>
<keyword evidence="5" id="KW-1185">Reference proteome</keyword>
<dbReference type="Pfam" id="PF08223">
    <property type="entry name" value="PaaX_C"/>
    <property type="match status" value="1"/>
</dbReference>
<protein>
    <submittedName>
        <fullName evidence="4">PaaX domain-containing protein, C- domain protein</fullName>
    </submittedName>
</protein>
<feature type="domain" description="Transcriptional repressor PaaX-like central Cas2-like" evidence="3">
    <location>
        <begin position="92"/>
        <end position="147"/>
    </location>
</feature>
<feature type="domain" description="Transcriptional repressor PaaX-like N-terminal" evidence="1">
    <location>
        <begin position="15"/>
        <end position="72"/>
    </location>
</feature>